<dbReference type="AlphaFoldDB" id="A0A2M8PCW5"/>
<organism evidence="2 3">
    <name type="scientific">Candidatus Thermofonsia Clade 1 bacterium</name>
    <dbReference type="NCBI Taxonomy" id="2364210"/>
    <lineage>
        <taxon>Bacteria</taxon>
        <taxon>Bacillati</taxon>
        <taxon>Chloroflexota</taxon>
        <taxon>Candidatus Thermofontia</taxon>
        <taxon>Candidatus Thermofonsia Clade 1</taxon>
    </lineage>
</organism>
<comment type="caution">
    <text evidence="2">The sequence shown here is derived from an EMBL/GenBank/DDBJ whole genome shotgun (WGS) entry which is preliminary data.</text>
</comment>
<keyword evidence="1" id="KW-0732">Signal</keyword>
<protein>
    <submittedName>
        <fullName evidence="2">Uncharacterized protein</fullName>
    </submittedName>
</protein>
<evidence type="ECO:0000313" key="2">
    <source>
        <dbReference type="EMBL" id="PJF35396.1"/>
    </source>
</evidence>
<evidence type="ECO:0000313" key="3">
    <source>
        <dbReference type="Proteomes" id="UP000229681"/>
    </source>
</evidence>
<evidence type="ECO:0000256" key="1">
    <source>
        <dbReference type="SAM" id="SignalP"/>
    </source>
</evidence>
<dbReference type="Proteomes" id="UP000229681">
    <property type="component" value="Unassembled WGS sequence"/>
</dbReference>
<feature type="signal peptide" evidence="1">
    <location>
        <begin position="1"/>
        <end position="21"/>
    </location>
</feature>
<feature type="chain" id="PRO_5030053686" evidence="1">
    <location>
        <begin position="22"/>
        <end position="233"/>
    </location>
</feature>
<gene>
    <name evidence="2" type="ORF">CUN49_10770</name>
</gene>
<reference evidence="2 3" key="1">
    <citation type="submission" date="2017-11" db="EMBL/GenBank/DDBJ databases">
        <title>Evolution of Phototrophy in the Chloroflexi Phylum Driven by Horizontal Gene Transfer.</title>
        <authorList>
            <person name="Ward L.M."/>
            <person name="Hemp J."/>
            <person name="Shih P.M."/>
            <person name="Mcglynn S.E."/>
            <person name="Fischer W."/>
        </authorList>
    </citation>
    <scope>NUCLEOTIDE SEQUENCE [LARGE SCALE GENOMIC DNA]</scope>
    <source>
        <strain evidence="2">JP3_13</strain>
    </source>
</reference>
<dbReference type="EMBL" id="PGTM01000161">
    <property type="protein sequence ID" value="PJF35396.1"/>
    <property type="molecule type" value="Genomic_DNA"/>
</dbReference>
<sequence>MGRFLALLVATSLLFSALINAARAAGSAQPLPIDQFFTHLDGSPCQLPCLLGVQPSQTLFMDANRLVRQHPLMRGQLLTERVNGNLVELIGVDITVVLLRGRRNELALISVHSEPFNTVIVPAERFSHTYTPISSLGTLGDVLVRFGTPAHVLVPRRSANMVRLFYPEQGMVITGQLGGASSGTHMRTSDQVQYIGISAADWYRDSWQGLTFSATTWHGFSRAMRYLQTSRSP</sequence>
<name>A0A2M8PCW5_9CHLR</name>
<proteinExistence type="predicted"/>
<accession>A0A2M8PCW5</accession>